<dbReference type="GO" id="GO:0046872">
    <property type="term" value="F:metal ion binding"/>
    <property type="evidence" value="ECO:0007669"/>
    <property type="project" value="UniProtKB-KW"/>
</dbReference>
<dbReference type="Pfam" id="PF00175">
    <property type="entry name" value="NAD_binding_1"/>
    <property type="match status" value="1"/>
</dbReference>
<dbReference type="InterPro" id="IPR019480">
    <property type="entry name" value="Dihydroorotate_DH_Fe-S-bd"/>
</dbReference>
<dbReference type="AlphaFoldDB" id="A0A4S2DMV3"/>
<dbReference type="GO" id="GO:0051537">
    <property type="term" value="F:2 iron, 2 sulfur cluster binding"/>
    <property type="evidence" value="ECO:0007669"/>
    <property type="project" value="UniProtKB-KW"/>
</dbReference>
<dbReference type="SUPFAM" id="SSF63380">
    <property type="entry name" value="Riboflavin synthase domain-like"/>
    <property type="match status" value="1"/>
</dbReference>
<dbReference type="PIRSF" id="PIRSF006816">
    <property type="entry name" value="Cyc3_hyd_g"/>
    <property type="match status" value="1"/>
</dbReference>
<dbReference type="InterPro" id="IPR039261">
    <property type="entry name" value="FNR_nucleotide-bd"/>
</dbReference>
<dbReference type="PANTHER" id="PTHR43513:SF1">
    <property type="entry name" value="ANAEROBIC SULFITE REDUCTASE SUBUNIT B"/>
    <property type="match status" value="1"/>
</dbReference>
<keyword evidence="1" id="KW-0001">2Fe-2S</keyword>
<dbReference type="SUPFAM" id="SSF52343">
    <property type="entry name" value="Ferredoxin reductase-like, C-terminal NADP-linked domain"/>
    <property type="match status" value="1"/>
</dbReference>
<accession>A0A4S2DMV3</accession>
<evidence type="ECO:0000256" key="1">
    <source>
        <dbReference type="PIRSR" id="PIRSR006816-2"/>
    </source>
</evidence>
<feature type="domain" description="FAD-binding FR-type" evidence="2">
    <location>
        <begin position="1"/>
        <end position="97"/>
    </location>
</feature>
<feature type="binding site" evidence="1">
    <location>
        <position position="237"/>
    </location>
    <ligand>
        <name>[2Fe-2S] cluster</name>
        <dbReference type="ChEBI" id="CHEBI:190135"/>
    </ligand>
</feature>
<dbReference type="Proteomes" id="UP000306888">
    <property type="component" value="Unassembled WGS sequence"/>
</dbReference>
<name>A0A4S2DMV3_9CLOT</name>
<sequence length="264" mass="29880">MTKNEYIPFISEILEVIKHTEIEYTFRMEFKGDVKPGQFFEVSLPKYGEAPISVSGIGENYVDLTIRRVGKVTDEIFNNYVGDKLFLRGPYGNGFDIENYKNKEVIVVAGGTGLSPVKGIVDYFSQNTGNCKNFTLISGFKSPDDILFKDDIKEWEKNINLILTVDGAKEDYKGKVGLVTKYVPELEIEDKKNVQVVVVGPPMMMKFTVLEFLKLGIKEENIWISQERKMCCGIGKCGHCKIDDTYICLEGPVFNYSKGKELID</sequence>
<dbReference type="Gene3D" id="2.40.30.10">
    <property type="entry name" value="Translation factors"/>
    <property type="match status" value="1"/>
</dbReference>
<protein>
    <submittedName>
        <fullName evidence="3">Anaerobic sulfite reductase subunit B</fullName>
    </submittedName>
</protein>
<feature type="binding site" evidence="1">
    <location>
        <position position="240"/>
    </location>
    <ligand>
        <name>[2Fe-2S] cluster</name>
        <dbReference type="ChEBI" id="CHEBI:190135"/>
    </ligand>
</feature>
<dbReference type="InterPro" id="IPR012165">
    <property type="entry name" value="Cyt_c3_hydrogenase_gsu"/>
</dbReference>
<dbReference type="Gene3D" id="3.40.50.80">
    <property type="entry name" value="Nucleotide-binding domain of ferredoxin-NADP reductase (FNR) module"/>
    <property type="match status" value="1"/>
</dbReference>
<feature type="binding site" evidence="1">
    <location>
        <position position="232"/>
    </location>
    <ligand>
        <name>[2Fe-2S] cluster</name>
        <dbReference type="ChEBI" id="CHEBI:190135"/>
    </ligand>
</feature>
<dbReference type="RefSeq" id="WP_136004258.1">
    <property type="nucleotide sequence ID" value="NZ_SRYR01000001.1"/>
</dbReference>
<keyword evidence="4" id="KW-1185">Reference proteome</keyword>
<proteinExistence type="predicted"/>
<dbReference type="OrthoDB" id="9796486at2"/>
<comment type="caution">
    <text evidence="3">The sequence shown here is derived from an EMBL/GenBank/DDBJ whole genome shotgun (WGS) entry which is preliminary data.</text>
</comment>
<keyword evidence="1" id="KW-0408">Iron</keyword>
<dbReference type="GO" id="GO:0016491">
    <property type="term" value="F:oxidoreductase activity"/>
    <property type="evidence" value="ECO:0007669"/>
    <property type="project" value="InterPro"/>
</dbReference>
<dbReference type="PANTHER" id="PTHR43513">
    <property type="entry name" value="DIHYDROOROTATE DEHYDROGENASE B (NAD(+)), ELECTRON TRANSFER SUBUNIT"/>
    <property type="match status" value="1"/>
</dbReference>
<evidence type="ECO:0000313" key="4">
    <source>
        <dbReference type="Proteomes" id="UP000306888"/>
    </source>
</evidence>
<reference evidence="3 4" key="1">
    <citation type="submission" date="2019-04" db="EMBL/GenBank/DDBJ databases">
        <title>Microbes associate with the intestines of laboratory mice.</title>
        <authorList>
            <person name="Navarre W."/>
            <person name="Wong E."/>
            <person name="Huang K."/>
            <person name="Tropini C."/>
            <person name="Ng K."/>
            <person name="Yu B."/>
        </authorList>
    </citation>
    <scope>NUCLEOTIDE SEQUENCE [LARGE SCALE GENOMIC DNA]</scope>
    <source>
        <strain evidence="3 4">NM50_B9-20</strain>
    </source>
</reference>
<evidence type="ECO:0000313" key="3">
    <source>
        <dbReference type="EMBL" id="TGY43688.1"/>
    </source>
</evidence>
<keyword evidence="1" id="KW-0411">Iron-sulfur</keyword>
<feature type="binding site" evidence="1">
    <location>
        <position position="248"/>
    </location>
    <ligand>
        <name>[2Fe-2S] cluster</name>
        <dbReference type="ChEBI" id="CHEBI:190135"/>
    </ligand>
</feature>
<dbReference type="EMBL" id="SRYR01000001">
    <property type="protein sequence ID" value="TGY43688.1"/>
    <property type="molecule type" value="Genomic_DNA"/>
</dbReference>
<dbReference type="GO" id="GO:0050660">
    <property type="term" value="F:flavin adenine dinucleotide binding"/>
    <property type="evidence" value="ECO:0007669"/>
    <property type="project" value="InterPro"/>
</dbReference>
<dbReference type="CDD" id="cd06221">
    <property type="entry name" value="sulfite_reductase_like"/>
    <property type="match status" value="1"/>
</dbReference>
<dbReference type="InterPro" id="IPR017938">
    <property type="entry name" value="Riboflavin_synthase-like_b-brl"/>
</dbReference>
<dbReference type="Pfam" id="PF10418">
    <property type="entry name" value="DHODB_Fe-S_bind"/>
    <property type="match status" value="1"/>
</dbReference>
<dbReference type="InterPro" id="IPR014260">
    <property type="entry name" value="Sulphite_reductase_B"/>
</dbReference>
<dbReference type="NCBIfam" id="TIGR02911">
    <property type="entry name" value="sulfite_red_B"/>
    <property type="match status" value="1"/>
</dbReference>
<gene>
    <name evidence="3" type="primary">asrB</name>
    <name evidence="3" type="ORF">E5347_02415</name>
</gene>
<dbReference type="PROSITE" id="PS51384">
    <property type="entry name" value="FAD_FR"/>
    <property type="match status" value="1"/>
</dbReference>
<evidence type="ECO:0000259" key="2">
    <source>
        <dbReference type="PROSITE" id="PS51384"/>
    </source>
</evidence>
<keyword evidence="1" id="KW-0479">Metal-binding</keyword>
<organism evidence="3 4">
    <name type="scientific">Clostridium sartagoforme</name>
    <dbReference type="NCBI Taxonomy" id="84031"/>
    <lineage>
        <taxon>Bacteria</taxon>
        <taxon>Bacillati</taxon>
        <taxon>Bacillota</taxon>
        <taxon>Clostridia</taxon>
        <taxon>Eubacteriales</taxon>
        <taxon>Clostridiaceae</taxon>
        <taxon>Clostridium</taxon>
    </lineage>
</organism>
<dbReference type="PRINTS" id="PR00406">
    <property type="entry name" value="CYTB5RDTASE"/>
</dbReference>
<dbReference type="InterPro" id="IPR050353">
    <property type="entry name" value="PyrK_electron_transfer"/>
</dbReference>
<dbReference type="InterPro" id="IPR017927">
    <property type="entry name" value="FAD-bd_FR_type"/>
</dbReference>
<dbReference type="GO" id="GO:0006221">
    <property type="term" value="P:pyrimidine nucleotide biosynthetic process"/>
    <property type="evidence" value="ECO:0007669"/>
    <property type="project" value="InterPro"/>
</dbReference>
<dbReference type="InterPro" id="IPR001433">
    <property type="entry name" value="OxRdtase_FAD/NAD-bd"/>
</dbReference>
<comment type="cofactor">
    <cofactor evidence="1">
        <name>[2Fe-2S] cluster</name>
        <dbReference type="ChEBI" id="CHEBI:190135"/>
    </cofactor>
    <text evidence="1">Binds 1 [2Fe-2S] cluster per subunit.</text>
</comment>